<gene>
    <name evidence="1" type="ORF">R1flu_018134</name>
</gene>
<keyword evidence="2" id="KW-1185">Reference proteome</keyword>
<organism evidence="1 2">
    <name type="scientific">Riccia fluitans</name>
    <dbReference type="NCBI Taxonomy" id="41844"/>
    <lineage>
        <taxon>Eukaryota</taxon>
        <taxon>Viridiplantae</taxon>
        <taxon>Streptophyta</taxon>
        <taxon>Embryophyta</taxon>
        <taxon>Marchantiophyta</taxon>
        <taxon>Marchantiopsida</taxon>
        <taxon>Marchantiidae</taxon>
        <taxon>Marchantiales</taxon>
        <taxon>Ricciaceae</taxon>
        <taxon>Riccia</taxon>
    </lineage>
</organism>
<evidence type="ECO:0000313" key="1">
    <source>
        <dbReference type="EMBL" id="KAL2650006.1"/>
    </source>
</evidence>
<reference evidence="1 2" key="1">
    <citation type="submission" date="2024-09" db="EMBL/GenBank/DDBJ databases">
        <title>Chromosome-scale assembly of Riccia fluitans.</title>
        <authorList>
            <person name="Paukszto L."/>
            <person name="Sawicki J."/>
            <person name="Karawczyk K."/>
            <person name="Piernik-Szablinska J."/>
            <person name="Szczecinska M."/>
            <person name="Mazdziarz M."/>
        </authorList>
    </citation>
    <scope>NUCLEOTIDE SEQUENCE [LARGE SCALE GENOMIC DNA]</scope>
    <source>
        <strain evidence="1">Rf_01</strain>
        <tissue evidence="1">Aerial parts of the thallus</tissue>
    </source>
</reference>
<protein>
    <submittedName>
        <fullName evidence="1">Uncharacterized protein</fullName>
    </submittedName>
</protein>
<accession>A0ABD1ZGC5</accession>
<dbReference type="Proteomes" id="UP001605036">
    <property type="component" value="Unassembled WGS sequence"/>
</dbReference>
<name>A0ABD1ZGC5_9MARC</name>
<proteinExistence type="predicted"/>
<dbReference type="EMBL" id="JBHFFA010000001">
    <property type="protein sequence ID" value="KAL2650006.1"/>
    <property type="molecule type" value="Genomic_DNA"/>
</dbReference>
<sequence>MPEDVERSWGVKKRSVMSLRALTKCETCVCCPVVNSSCTFTTDLERRILKRWASESASGTWGSGHTSYEQCEDSIQEQPELKIRGDVRQWVHRRLQLLLGKPCFLNPSPCNTGFSTHKIPVNRDSALRCDDLTEGYGSLFRDTLNNSSVVADELILWQWASYPESRVNLRRSGALTPQ</sequence>
<evidence type="ECO:0000313" key="2">
    <source>
        <dbReference type="Proteomes" id="UP001605036"/>
    </source>
</evidence>
<comment type="caution">
    <text evidence="1">The sequence shown here is derived from an EMBL/GenBank/DDBJ whole genome shotgun (WGS) entry which is preliminary data.</text>
</comment>
<dbReference type="AlphaFoldDB" id="A0ABD1ZGC5"/>